<geneLocation type="plasmid" evidence="1 2">
    <name>pCC829_1</name>
</geneLocation>
<accession>A0ABY3QZS7</accession>
<evidence type="ECO:0000313" key="1">
    <source>
        <dbReference type="EMBL" id="UFW91547.1"/>
    </source>
</evidence>
<evidence type="ECO:0008006" key="3">
    <source>
        <dbReference type="Google" id="ProtNLM"/>
    </source>
</evidence>
<sequence length="114" mass="12929">MKPLNHPLVPVPGPGHRLPMTLLHLRVRDCFLRAAADIHCGGMSGHQAAEWLHKRIGIYRSGGWQRDRIAEECPQRLFGRVEGLIWAALKCCDNVPSTRTIRRKLSPVYSWPTV</sequence>
<evidence type="ECO:0000313" key="2">
    <source>
        <dbReference type="Proteomes" id="UP001430990"/>
    </source>
</evidence>
<keyword evidence="2" id="KW-1185">Reference proteome</keyword>
<dbReference type="EMBL" id="CP088101">
    <property type="protein sequence ID" value="UFW91547.1"/>
    <property type="molecule type" value="Genomic_DNA"/>
</dbReference>
<organism evidence="1 2">
    <name type="scientific">Bradyrhizobium barranii</name>
    <dbReference type="NCBI Taxonomy" id="2992140"/>
    <lineage>
        <taxon>Bacteria</taxon>
        <taxon>Pseudomonadati</taxon>
        <taxon>Pseudomonadota</taxon>
        <taxon>Alphaproteobacteria</taxon>
        <taxon>Hyphomicrobiales</taxon>
        <taxon>Nitrobacteraceae</taxon>
        <taxon>Bradyrhizobium</taxon>
    </lineage>
</organism>
<reference evidence="1" key="1">
    <citation type="submission" date="2021-11" db="EMBL/GenBank/DDBJ databases">
        <title>Australian commercial rhizobial inoculants.</title>
        <authorList>
            <person name="Kohlmeier M.G."/>
            <person name="O'Hara G.W."/>
            <person name="Colombi E."/>
            <person name="Ramsay J.P."/>
            <person name="Terpolilli J."/>
        </authorList>
    </citation>
    <scope>NUCLEOTIDE SEQUENCE</scope>
    <source>
        <strain evidence="1">CC829</strain>
        <plasmid evidence="1">pCC829_1</plasmid>
    </source>
</reference>
<dbReference type="Proteomes" id="UP001430990">
    <property type="component" value="Plasmid pCC829_1"/>
</dbReference>
<keyword evidence="1" id="KW-0614">Plasmid</keyword>
<gene>
    <name evidence="1" type="ORF">BjapCC829_46955</name>
</gene>
<proteinExistence type="predicted"/>
<name>A0ABY3QZS7_9BRAD</name>
<dbReference type="RefSeq" id="WP_231145579.1">
    <property type="nucleotide sequence ID" value="NZ_CP088101.1"/>
</dbReference>
<protein>
    <recommendedName>
        <fullName evidence="3">Transposase</fullName>
    </recommendedName>
</protein>